<keyword evidence="10" id="KW-1185">Reference proteome</keyword>
<dbReference type="OrthoDB" id="2849215at2759"/>
<feature type="transmembrane region" description="Helical" evidence="8">
    <location>
        <begin position="347"/>
        <end position="368"/>
    </location>
</feature>
<proteinExistence type="predicted"/>
<dbReference type="PANTHER" id="PTHR47844:SF1">
    <property type="entry name" value="EXOSTOSIN-LIKE 2"/>
    <property type="match status" value="1"/>
</dbReference>
<dbReference type="Gene3D" id="3.90.550.10">
    <property type="entry name" value="Spore Coat Polysaccharide Biosynthesis Protein SpsA, Chain A"/>
    <property type="match status" value="1"/>
</dbReference>
<evidence type="ECO:0000256" key="6">
    <source>
        <dbReference type="ARBA" id="ARBA00023136"/>
    </source>
</evidence>
<accession>A0A132BAR5</accession>
<dbReference type="KEGG" id="psco:LY89DRAFT_556007"/>
<dbReference type="RefSeq" id="XP_018063718.1">
    <property type="nucleotide sequence ID" value="XM_018208367.1"/>
</dbReference>
<dbReference type="SUPFAM" id="SSF53448">
    <property type="entry name" value="Nucleotide-diphospho-sugar transferases"/>
    <property type="match status" value="1"/>
</dbReference>
<dbReference type="Pfam" id="PF13641">
    <property type="entry name" value="Glyco_tranf_2_3"/>
    <property type="match status" value="1"/>
</dbReference>
<feature type="non-terminal residue" evidence="9">
    <location>
        <position position="410"/>
    </location>
</feature>
<sequence>FLALASFKAFKGFVHIMSFYFYTRPAKSPRIPTVTPRDVSVIVSTVGSFEADFQMTVQSILLNQPRELIIATVGVDKAKKAQEAIQDLPRALVGSTIITVDLTMAPNKRSQFISAVGEASGDIICYADDHVLWPTTFLKSALAPFEDAHVGMVGTVKAVERVRTDPWVSFLNYVGCIYLERHNFECTATYNIDGGVFVISGRTGLIRKQIVESRDFRKGFLNEKFKFLLFKSDLMKPDDDNFMTRYCVKNEWKTVFHNHPDACVGTTLGVDKDASGSRKTKFLGQLVRWARTTWRSNLVSLFVDRSCWRAYPWTTYAMFISSFINLAIIYDPLMLVFLYLSRPQTSHFWGAVVILFLSKCVKPIQFMWKHPRDLVWLFWGILFGYLHSLIRLYALFTITNVEWSGRQLNS</sequence>
<comment type="subcellular location">
    <subcellularLocation>
        <location evidence="1">Membrane</location>
    </subcellularLocation>
</comment>
<evidence type="ECO:0000256" key="7">
    <source>
        <dbReference type="ARBA" id="ARBA00023180"/>
    </source>
</evidence>
<keyword evidence="6 8" id="KW-0472">Membrane</keyword>
<evidence type="ECO:0008006" key="11">
    <source>
        <dbReference type="Google" id="ProtNLM"/>
    </source>
</evidence>
<feature type="non-terminal residue" evidence="9">
    <location>
        <position position="1"/>
    </location>
</feature>
<dbReference type="GO" id="GO:0016757">
    <property type="term" value="F:glycosyltransferase activity"/>
    <property type="evidence" value="ECO:0007669"/>
    <property type="project" value="UniProtKB-KW"/>
</dbReference>
<evidence type="ECO:0000256" key="2">
    <source>
        <dbReference type="ARBA" id="ARBA00022676"/>
    </source>
</evidence>
<keyword evidence="4 8" id="KW-0812">Transmembrane</keyword>
<dbReference type="GO" id="GO:0016020">
    <property type="term" value="C:membrane"/>
    <property type="evidence" value="ECO:0007669"/>
    <property type="project" value="UniProtKB-SubCell"/>
</dbReference>
<evidence type="ECO:0000256" key="3">
    <source>
        <dbReference type="ARBA" id="ARBA00022679"/>
    </source>
</evidence>
<dbReference type="GeneID" id="28818093"/>
<dbReference type="InParanoid" id="A0A132BAR5"/>
<dbReference type="InterPro" id="IPR052427">
    <property type="entry name" value="Glycosyltrans_GT2/GT47"/>
</dbReference>
<evidence type="ECO:0000313" key="9">
    <source>
        <dbReference type="EMBL" id="KUJ09363.1"/>
    </source>
</evidence>
<evidence type="ECO:0000256" key="5">
    <source>
        <dbReference type="ARBA" id="ARBA00022989"/>
    </source>
</evidence>
<evidence type="ECO:0000313" key="10">
    <source>
        <dbReference type="Proteomes" id="UP000070700"/>
    </source>
</evidence>
<dbReference type="InterPro" id="IPR029044">
    <property type="entry name" value="Nucleotide-diphossugar_trans"/>
</dbReference>
<gene>
    <name evidence="9" type="ORF">LY89DRAFT_556007</name>
</gene>
<keyword evidence="2" id="KW-0328">Glycosyltransferase</keyword>
<evidence type="ECO:0000256" key="8">
    <source>
        <dbReference type="SAM" id="Phobius"/>
    </source>
</evidence>
<feature type="transmembrane region" description="Helical" evidence="8">
    <location>
        <begin position="316"/>
        <end position="340"/>
    </location>
</feature>
<name>A0A132BAR5_MOLSC</name>
<reference evidence="9 10" key="1">
    <citation type="submission" date="2015-10" db="EMBL/GenBank/DDBJ databases">
        <title>Full genome of DAOMC 229536 Phialocephala scopiformis, a fungal endophyte of spruce producing the potent anti-insectan compound rugulosin.</title>
        <authorList>
            <consortium name="DOE Joint Genome Institute"/>
            <person name="Walker A.K."/>
            <person name="Frasz S.L."/>
            <person name="Seifert K.A."/>
            <person name="Miller J.D."/>
            <person name="Mondo S.J."/>
            <person name="Labutti K."/>
            <person name="Lipzen A."/>
            <person name="Dockter R."/>
            <person name="Kennedy M."/>
            <person name="Grigoriev I.V."/>
            <person name="Spatafora J.W."/>
        </authorList>
    </citation>
    <scope>NUCLEOTIDE SEQUENCE [LARGE SCALE GENOMIC DNA]</scope>
    <source>
        <strain evidence="9 10">CBS 120377</strain>
    </source>
</reference>
<keyword evidence="7" id="KW-0325">Glycoprotein</keyword>
<evidence type="ECO:0000256" key="4">
    <source>
        <dbReference type="ARBA" id="ARBA00022692"/>
    </source>
</evidence>
<protein>
    <recommendedName>
        <fullName evidence="11">Glycosyltransferase family 2 protein</fullName>
    </recommendedName>
</protein>
<keyword evidence="3" id="KW-0808">Transferase</keyword>
<dbReference type="EMBL" id="KQ947432">
    <property type="protein sequence ID" value="KUJ09363.1"/>
    <property type="molecule type" value="Genomic_DNA"/>
</dbReference>
<feature type="transmembrane region" description="Helical" evidence="8">
    <location>
        <begin position="374"/>
        <end position="396"/>
    </location>
</feature>
<dbReference type="AlphaFoldDB" id="A0A132BAR5"/>
<organism evidence="9 10">
    <name type="scientific">Mollisia scopiformis</name>
    <name type="common">Conifer needle endophyte fungus</name>
    <name type="synonym">Phialocephala scopiformis</name>
    <dbReference type="NCBI Taxonomy" id="149040"/>
    <lineage>
        <taxon>Eukaryota</taxon>
        <taxon>Fungi</taxon>
        <taxon>Dikarya</taxon>
        <taxon>Ascomycota</taxon>
        <taxon>Pezizomycotina</taxon>
        <taxon>Leotiomycetes</taxon>
        <taxon>Helotiales</taxon>
        <taxon>Mollisiaceae</taxon>
        <taxon>Mollisia</taxon>
    </lineage>
</organism>
<evidence type="ECO:0000256" key="1">
    <source>
        <dbReference type="ARBA" id="ARBA00004370"/>
    </source>
</evidence>
<dbReference type="PANTHER" id="PTHR47844">
    <property type="entry name" value="SYNTHASE CPS1, PUTATIVE (AFU_ORTHOLOGUE AFUA_7G02500)-RELATED"/>
    <property type="match status" value="1"/>
</dbReference>
<dbReference type="Proteomes" id="UP000070700">
    <property type="component" value="Unassembled WGS sequence"/>
</dbReference>
<keyword evidence="5 8" id="KW-1133">Transmembrane helix</keyword>